<reference evidence="3" key="1">
    <citation type="submission" date="2017-09" db="EMBL/GenBank/DDBJ databases">
        <title>Depth-based differentiation of microbial function through sediment-hosted aquifers and enrichment of novel symbionts in the deep terrestrial subsurface.</title>
        <authorList>
            <person name="Probst A.J."/>
            <person name="Ladd B."/>
            <person name="Jarett J.K."/>
            <person name="Geller-Mcgrath D.E."/>
            <person name="Sieber C.M.K."/>
            <person name="Emerson J.B."/>
            <person name="Anantharaman K."/>
            <person name="Thomas B.C."/>
            <person name="Malmstrom R."/>
            <person name="Stieglmeier M."/>
            <person name="Klingl A."/>
            <person name="Woyke T."/>
            <person name="Ryan C.M."/>
            <person name="Banfield J.F."/>
        </authorList>
    </citation>
    <scope>NUCLEOTIDE SEQUENCE [LARGE SCALE GENOMIC DNA]</scope>
</reference>
<protein>
    <submittedName>
        <fullName evidence="2">Uncharacterized protein</fullName>
    </submittedName>
</protein>
<dbReference type="Proteomes" id="UP000229924">
    <property type="component" value="Unassembled WGS sequence"/>
</dbReference>
<feature type="region of interest" description="Disordered" evidence="1">
    <location>
        <begin position="1"/>
        <end position="26"/>
    </location>
</feature>
<evidence type="ECO:0000313" key="2">
    <source>
        <dbReference type="EMBL" id="PIX30002.1"/>
    </source>
</evidence>
<evidence type="ECO:0000256" key="1">
    <source>
        <dbReference type="SAM" id="MobiDB-lite"/>
    </source>
</evidence>
<sequence>MAEDEEGHNQPSTHINNEIPEVGRKPAFGEPTLAKLACQEHGRRAGIPALKCTKPVLWSGARDIKLQRLRAKITALSQFQEY</sequence>
<dbReference type="EMBL" id="PFIK01000045">
    <property type="protein sequence ID" value="PIX30002.1"/>
    <property type="molecule type" value="Genomic_DNA"/>
</dbReference>
<comment type="caution">
    <text evidence="2">The sequence shown here is derived from an EMBL/GenBank/DDBJ whole genome shotgun (WGS) entry which is preliminary data.</text>
</comment>
<accession>A0A2M7K171</accession>
<organism evidence="2 3">
    <name type="scientific">Candidatus Berkelbacteria bacterium CG_4_8_14_3_um_filter_42_13</name>
    <dbReference type="NCBI Taxonomy" id="1974505"/>
    <lineage>
        <taxon>Bacteria</taxon>
        <taxon>Candidatus Berkelbacteria</taxon>
    </lineage>
</organism>
<dbReference type="AlphaFoldDB" id="A0A2M7K171"/>
<evidence type="ECO:0000313" key="3">
    <source>
        <dbReference type="Proteomes" id="UP000229924"/>
    </source>
</evidence>
<gene>
    <name evidence="2" type="ORF">COZ63_02075</name>
</gene>
<name>A0A2M7K171_9BACT</name>
<proteinExistence type="predicted"/>